<proteinExistence type="predicted"/>
<dbReference type="PRINTS" id="PR00368">
    <property type="entry name" value="FADPNR"/>
</dbReference>
<dbReference type="GO" id="GO:0005737">
    <property type="term" value="C:cytoplasm"/>
    <property type="evidence" value="ECO:0007669"/>
    <property type="project" value="TreeGrafter"/>
</dbReference>
<evidence type="ECO:0000256" key="3">
    <source>
        <dbReference type="ARBA" id="ARBA00023002"/>
    </source>
</evidence>
<dbReference type="Proteomes" id="UP000075221">
    <property type="component" value="Chromosome"/>
</dbReference>
<dbReference type="Gene3D" id="3.50.50.60">
    <property type="entry name" value="FAD/NAD(P)-binding domain"/>
    <property type="match status" value="2"/>
</dbReference>
<organism evidence="5 7">
    <name type="scientific">Acidipropionibacterium acidipropionici</name>
    <dbReference type="NCBI Taxonomy" id="1748"/>
    <lineage>
        <taxon>Bacteria</taxon>
        <taxon>Bacillati</taxon>
        <taxon>Actinomycetota</taxon>
        <taxon>Actinomycetes</taxon>
        <taxon>Propionibacteriales</taxon>
        <taxon>Propionibacteriaceae</taxon>
        <taxon>Acidipropionibacterium</taxon>
    </lineage>
</organism>
<evidence type="ECO:0000313" key="8">
    <source>
        <dbReference type="Proteomes" id="UP000178666"/>
    </source>
</evidence>
<dbReference type="Proteomes" id="UP000178666">
    <property type="component" value="Chromosome"/>
</dbReference>
<evidence type="ECO:0000313" key="5">
    <source>
        <dbReference type="EMBL" id="AMS05385.1"/>
    </source>
</evidence>
<dbReference type="InterPro" id="IPR016156">
    <property type="entry name" value="FAD/NAD-linked_Rdtase_dimer_sf"/>
</dbReference>
<dbReference type="Gene3D" id="3.30.390.30">
    <property type="match status" value="1"/>
</dbReference>
<dbReference type="AlphaFoldDB" id="A0AAC8YF87"/>
<evidence type="ECO:0000313" key="6">
    <source>
        <dbReference type="EMBL" id="AOZ46859.1"/>
    </source>
</evidence>
<dbReference type="GO" id="GO:0016174">
    <property type="term" value="F:NAD(P)H oxidase H2O2-forming activity"/>
    <property type="evidence" value="ECO:0007669"/>
    <property type="project" value="TreeGrafter"/>
</dbReference>
<dbReference type="SUPFAM" id="SSF51905">
    <property type="entry name" value="FAD/NAD(P)-binding domain"/>
    <property type="match status" value="1"/>
</dbReference>
<keyword evidence="2" id="KW-0274">FAD</keyword>
<protein>
    <submittedName>
        <fullName evidence="5">Pyridine nucleotide-disulfide oxidoreductase</fullName>
    </submittedName>
</protein>
<reference evidence="5 7" key="2">
    <citation type="submission" date="2016-02" db="EMBL/GenBank/DDBJ databases">
        <title>Complete Genome Sequence of Propionibacterium acidipropionici ATCC 55737.</title>
        <authorList>
            <person name="Luna Flores C.H."/>
            <person name="Nielsen L.K."/>
            <person name="Marcellin E."/>
        </authorList>
    </citation>
    <scope>NUCLEOTIDE SEQUENCE [LARGE SCALE GENOMIC DNA]</scope>
    <source>
        <strain evidence="5 7">ATCC 55737</strain>
    </source>
</reference>
<dbReference type="EMBL" id="CP014352">
    <property type="protein sequence ID" value="AMS05385.1"/>
    <property type="molecule type" value="Genomic_DNA"/>
</dbReference>
<gene>
    <name evidence="6" type="ORF">A8L58_09320</name>
    <name evidence="5" type="ORF">AXH35_07865</name>
</gene>
<feature type="domain" description="FAD/NAD(P)-binding" evidence="4">
    <location>
        <begin position="4"/>
        <end position="297"/>
    </location>
</feature>
<keyword evidence="1" id="KW-0285">Flavoprotein</keyword>
<keyword evidence="8" id="KW-1185">Reference proteome</keyword>
<keyword evidence="3" id="KW-0560">Oxidoreductase</keyword>
<sequence length="393" mass="42021">MRTYKYLIIGGGMVADGAARGIRELDPDGSIGILSADVDPPYTRPALTKKLWTDPSFGWDQVPLGTPLATGADLDLETEVTSIDRKKHQVRSAEGQTVGYERLLLATGVHPRQLDNAQDDAVIYFRSAADYHRVRRLATPGRRFVIVGGGYIGSELAAALIGQECEVTLVFPEETLGASMFPSGIASGYQSLFTDAGVQILPGRQASAVGRDGRVTVVTLDDGNALEADAVIAGLGTVPACGLAESADLEVDDGIVVDARLRTSDRSIWAAGDVASYPDTILGRTRVEHVDSARKMGHAVGRSMAGDPEPYAYTPYFYSVVLGVSWQAVGTLDPSLEVLETRTGDGKPVVIYLNSAGEPVGVLLWQAEGRLDAARMLLAHRPTDREEIARSIR</sequence>
<dbReference type="InterPro" id="IPR023753">
    <property type="entry name" value="FAD/NAD-binding_dom"/>
</dbReference>
<dbReference type="GO" id="GO:0033108">
    <property type="term" value="P:mitochondrial respiratory chain complex assembly"/>
    <property type="evidence" value="ECO:0007669"/>
    <property type="project" value="TreeGrafter"/>
</dbReference>
<dbReference type="PANTHER" id="PTHR43557:SF4">
    <property type="entry name" value="APOPTOSIS-INDUCING FACTOR 1, MITOCHONDRIAL"/>
    <property type="match status" value="1"/>
</dbReference>
<dbReference type="Pfam" id="PF07992">
    <property type="entry name" value="Pyr_redox_2"/>
    <property type="match status" value="1"/>
</dbReference>
<dbReference type="GO" id="GO:0012501">
    <property type="term" value="P:programmed cell death"/>
    <property type="evidence" value="ECO:0007669"/>
    <property type="project" value="TreeGrafter"/>
</dbReference>
<evidence type="ECO:0000256" key="1">
    <source>
        <dbReference type="ARBA" id="ARBA00022630"/>
    </source>
</evidence>
<dbReference type="EMBL" id="CP015970">
    <property type="protein sequence ID" value="AOZ46859.1"/>
    <property type="molecule type" value="Genomic_DNA"/>
</dbReference>
<dbReference type="InterPro" id="IPR050446">
    <property type="entry name" value="FAD-oxidoreductase/Apoptosis"/>
</dbReference>
<evidence type="ECO:0000259" key="4">
    <source>
        <dbReference type="Pfam" id="PF07992"/>
    </source>
</evidence>
<dbReference type="InterPro" id="IPR036188">
    <property type="entry name" value="FAD/NAD-bd_sf"/>
</dbReference>
<dbReference type="PANTHER" id="PTHR43557">
    <property type="entry name" value="APOPTOSIS-INDUCING FACTOR 1"/>
    <property type="match status" value="1"/>
</dbReference>
<accession>A0AAC8YF87</accession>
<evidence type="ECO:0000313" key="7">
    <source>
        <dbReference type="Proteomes" id="UP000075221"/>
    </source>
</evidence>
<evidence type="ECO:0000256" key="2">
    <source>
        <dbReference type="ARBA" id="ARBA00022827"/>
    </source>
</evidence>
<dbReference type="RefSeq" id="WP_062819491.1">
    <property type="nucleotide sequence ID" value="NZ_CP014352.1"/>
</dbReference>
<dbReference type="GO" id="GO:0071949">
    <property type="term" value="F:FAD binding"/>
    <property type="evidence" value="ECO:0007669"/>
    <property type="project" value="TreeGrafter"/>
</dbReference>
<name>A0AAC8YF87_9ACTN</name>
<dbReference type="SUPFAM" id="SSF55424">
    <property type="entry name" value="FAD/NAD-linked reductases, dimerisation (C-terminal) domain"/>
    <property type="match status" value="1"/>
</dbReference>
<reference evidence="6 8" key="1">
    <citation type="journal article" date="2016" name="Plant Dis.">
        <title>Improved production of propionic acid using genome shuffling.</title>
        <authorList>
            <person name="Luna-Flores C.H."/>
            <person name="Palfreyman R.W."/>
            <person name="Kromer J.O."/>
            <person name="Nielsen L.K."/>
            <person name="Marcellin E."/>
        </authorList>
    </citation>
    <scope>NUCLEOTIDE SEQUENCE [LARGE SCALE GENOMIC DNA]</scope>
    <source>
        <strain evidence="6 8">F3E8</strain>
    </source>
</reference>